<dbReference type="PROSITE" id="PS00216">
    <property type="entry name" value="SUGAR_TRANSPORT_1"/>
    <property type="match status" value="1"/>
</dbReference>
<name>A0AAV2TE89_CALDB</name>
<dbReference type="InterPro" id="IPR003663">
    <property type="entry name" value="Sugar/inositol_transpt"/>
</dbReference>
<comment type="caution">
    <text evidence="10">The sequence shown here is derived from an EMBL/GenBank/DDBJ whole genome shotgun (WGS) entry which is preliminary data.</text>
</comment>
<evidence type="ECO:0000256" key="4">
    <source>
        <dbReference type="ARBA" id="ARBA00022989"/>
    </source>
</evidence>
<evidence type="ECO:0000313" key="10">
    <source>
        <dbReference type="EMBL" id="CAL5135444.1"/>
    </source>
</evidence>
<dbReference type="PROSITE" id="PS00217">
    <property type="entry name" value="SUGAR_TRANSPORT_2"/>
    <property type="match status" value="1"/>
</dbReference>
<dbReference type="GO" id="GO:0016020">
    <property type="term" value="C:membrane"/>
    <property type="evidence" value="ECO:0007669"/>
    <property type="project" value="UniProtKB-SubCell"/>
</dbReference>
<evidence type="ECO:0000256" key="6">
    <source>
        <dbReference type="RuleBase" id="RU003346"/>
    </source>
</evidence>
<comment type="subcellular location">
    <subcellularLocation>
        <location evidence="1">Membrane</location>
        <topology evidence="1">Multi-pass membrane protein</topology>
    </subcellularLocation>
</comment>
<dbReference type="SUPFAM" id="SSF103473">
    <property type="entry name" value="MFS general substrate transporter"/>
    <property type="match status" value="1"/>
</dbReference>
<evidence type="ECO:0000256" key="5">
    <source>
        <dbReference type="ARBA" id="ARBA00023136"/>
    </source>
</evidence>
<dbReference type="InterPro" id="IPR020846">
    <property type="entry name" value="MFS_dom"/>
</dbReference>
<reference evidence="10" key="1">
    <citation type="submission" date="2024-06" db="EMBL/GenBank/DDBJ databases">
        <authorList>
            <person name="Liu X."/>
            <person name="Lenzi L."/>
            <person name="Haldenby T S."/>
            <person name="Uol C."/>
        </authorList>
    </citation>
    <scope>NUCLEOTIDE SEQUENCE</scope>
</reference>
<comment type="similarity">
    <text evidence="6">Belongs to the major facilitator superfamily. Sugar transporter (TC 2.A.1.1) family.</text>
</comment>
<dbReference type="Proteomes" id="UP001497525">
    <property type="component" value="Unassembled WGS sequence"/>
</dbReference>
<accession>A0AAV2TE89</accession>
<evidence type="ECO:0000256" key="3">
    <source>
        <dbReference type="ARBA" id="ARBA00022692"/>
    </source>
</evidence>
<dbReference type="PANTHER" id="PTHR23503:SF8">
    <property type="entry name" value="FACILITATED GLUCOSE TRANSPORTER PROTEIN 1"/>
    <property type="match status" value="1"/>
</dbReference>
<dbReference type="InterPro" id="IPR045263">
    <property type="entry name" value="GLUT"/>
</dbReference>
<feature type="transmembrane region" description="Helical" evidence="8">
    <location>
        <begin position="116"/>
        <end position="137"/>
    </location>
</feature>
<evidence type="ECO:0000256" key="7">
    <source>
        <dbReference type="SAM" id="MobiDB-lite"/>
    </source>
</evidence>
<keyword evidence="4 8" id="KW-1133">Transmembrane helix</keyword>
<evidence type="ECO:0000259" key="9">
    <source>
        <dbReference type="PROSITE" id="PS50850"/>
    </source>
</evidence>
<dbReference type="PROSITE" id="PS50850">
    <property type="entry name" value="MFS"/>
    <property type="match status" value="1"/>
</dbReference>
<dbReference type="InterPro" id="IPR036259">
    <property type="entry name" value="MFS_trans_sf"/>
</dbReference>
<dbReference type="PANTHER" id="PTHR23503">
    <property type="entry name" value="SOLUTE CARRIER FAMILY 2"/>
    <property type="match status" value="1"/>
</dbReference>
<keyword evidence="3 8" id="KW-0812">Transmembrane</keyword>
<feature type="transmembrane region" description="Helical" evidence="8">
    <location>
        <begin position="430"/>
        <end position="448"/>
    </location>
</feature>
<dbReference type="Pfam" id="PF00083">
    <property type="entry name" value="Sugar_tr"/>
    <property type="match status" value="1"/>
</dbReference>
<dbReference type="AlphaFoldDB" id="A0AAV2TE89"/>
<dbReference type="Gene3D" id="1.20.1250.20">
    <property type="entry name" value="MFS general substrate transporter like domains"/>
    <property type="match status" value="1"/>
</dbReference>
<feature type="transmembrane region" description="Helical" evidence="8">
    <location>
        <begin position="52"/>
        <end position="77"/>
    </location>
</feature>
<dbReference type="InterPro" id="IPR005828">
    <property type="entry name" value="MFS_sugar_transport-like"/>
</dbReference>
<feature type="transmembrane region" description="Helical" evidence="8">
    <location>
        <begin position="301"/>
        <end position="322"/>
    </location>
</feature>
<evidence type="ECO:0000256" key="1">
    <source>
        <dbReference type="ARBA" id="ARBA00004141"/>
    </source>
</evidence>
<feature type="transmembrane region" description="Helical" evidence="8">
    <location>
        <begin position="89"/>
        <end position="110"/>
    </location>
</feature>
<evidence type="ECO:0000256" key="2">
    <source>
        <dbReference type="ARBA" id="ARBA00022448"/>
    </source>
</evidence>
<dbReference type="GO" id="GO:0015149">
    <property type="term" value="F:hexose transmembrane transporter activity"/>
    <property type="evidence" value="ECO:0007669"/>
    <property type="project" value="TreeGrafter"/>
</dbReference>
<keyword evidence="5 8" id="KW-0472">Membrane</keyword>
<gene>
    <name evidence="10" type="ORF">CDAUBV1_LOCUS9586</name>
</gene>
<sequence>MSPKLAFVFFTITLGTSFNFGFYSGVINEPLEMIRSFIIKTMEDRGQTEDEGFATTIGSLCVTGYLIGGMIGGGFGGLLGNKLGRKRSIYILSIPHIIGCVLLMVCKKIHSFEVIIVGRFISGLACGAYTAIGPTYLSECAPPSVRGAAGVLNQLVIVASIMISQILGLRFVMGTEELWPFLIGLGVVPCIISLVCLLGCPESPRYLFLMKKDTAAAEQALLSLGNRQEMVEEELEVMRAEAEVSSEKTSLVNLLKVPHLRLAFGVAIVAQMANQLTAQNGLVYYSVDLFRSCSLEGDDAIYANIGLGATMLATTVVSAFVIDRVGRRVLLLGGLISVSVCLLLFTGAMLGKDLGGVGWLAYAAVALTFGVQVAYNIGPGSIPWFIAPEIFTQGNRDAVISVATFVNWLFNITIGLVFPQLAKYIVNYSFLPFVAITAFVVAFLWIFLPETKGRNPKSVEDGFKRWFGQKAEGDIEQASQSTEFDRRSVSLSVTNSDDSDRSGDE</sequence>
<dbReference type="EMBL" id="CAXLJL010000267">
    <property type="protein sequence ID" value="CAL5135444.1"/>
    <property type="molecule type" value="Genomic_DNA"/>
</dbReference>
<feature type="transmembrane region" description="Helical" evidence="8">
    <location>
        <begin position="356"/>
        <end position="377"/>
    </location>
</feature>
<proteinExistence type="inferred from homology"/>
<evidence type="ECO:0000313" key="11">
    <source>
        <dbReference type="Proteomes" id="UP001497525"/>
    </source>
</evidence>
<protein>
    <recommendedName>
        <fullName evidence="9">Major facilitator superfamily (MFS) profile domain-containing protein</fullName>
    </recommendedName>
</protein>
<dbReference type="PRINTS" id="PR00171">
    <property type="entry name" value="SUGRTRNSPORT"/>
</dbReference>
<feature type="transmembrane region" description="Helical" evidence="8">
    <location>
        <begin position="178"/>
        <end position="200"/>
    </location>
</feature>
<feature type="transmembrane region" description="Helical" evidence="8">
    <location>
        <begin position="329"/>
        <end position="350"/>
    </location>
</feature>
<keyword evidence="2 6" id="KW-0813">Transport</keyword>
<evidence type="ECO:0000256" key="8">
    <source>
        <dbReference type="SAM" id="Phobius"/>
    </source>
</evidence>
<feature type="region of interest" description="Disordered" evidence="7">
    <location>
        <begin position="473"/>
        <end position="505"/>
    </location>
</feature>
<feature type="transmembrane region" description="Helical" evidence="8">
    <location>
        <begin position="262"/>
        <end position="281"/>
    </location>
</feature>
<dbReference type="InterPro" id="IPR005829">
    <property type="entry name" value="Sugar_transporter_CS"/>
</dbReference>
<organism evidence="10 11">
    <name type="scientific">Calicophoron daubneyi</name>
    <name type="common">Rumen fluke</name>
    <name type="synonym">Paramphistomum daubneyi</name>
    <dbReference type="NCBI Taxonomy" id="300641"/>
    <lineage>
        <taxon>Eukaryota</taxon>
        <taxon>Metazoa</taxon>
        <taxon>Spiralia</taxon>
        <taxon>Lophotrochozoa</taxon>
        <taxon>Platyhelminthes</taxon>
        <taxon>Trematoda</taxon>
        <taxon>Digenea</taxon>
        <taxon>Plagiorchiida</taxon>
        <taxon>Pronocephalata</taxon>
        <taxon>Paramphistomoidea</taxon>
        <taxon>Paramphistomidae</taxon>
        <taxon>Calicophoron</taxon>
    </lineage>
</organism>
<feature type="transmembrane region" description="Helical" evidence="8">
    <location>
        <begin position="149"/>
        <end position="172"/>
    </location>
</feature>
<feature type="domain" description="Major facilitator superfamily (MFS) profile" evidence="9">
    <location>
        <begin position="9"/>
        <end position="452"/>
    </location>
</feature>
<feature type="transmembrane region" description="Helical" evidence="8">
    <location>
        <begin position="398"/>
        <end position="418"/>
    </location>
</feature>
<dbReference type="NCBIfam" id="TIGR00879">
    <property type="entry name" value="SP"/>
    <property type="match status" value="1"/>
</dbReference>